<evidence type="ECO:0000259" key="11">
    <source>
        <dbReference type="PROSITE" id="PS50941"/>
    </source>
</evidence>
<keyword evidence="7" id="KW-0170">Cobalt</keyword>
<evidence type="ECO:0000256" key="1">
    <source>
        <dbReference type="ARBA" id="ARBA00001941"/>
    </source>
</evidence>
<dbReference type="PANTHER" id="PTHR46471:SF2">
    <property type="entry name" value="CHITIN DEACETYLASE-RELATED"/>
    <property type="match status" value="1"/>
</dbReference>
<gene>
    <name evidence="12" type="ORF">B0T21DRAFT_203386</name>
</gene>
<dbReference type="SMART" id="SM00270">
    <property type="entry name" value="ChtBD1"/>
    <property type="match status" value="1"/>
</dbReference>
<dbReference type="GO" id="GO:0046872">
    <property type="term" value="F:metal ion binding"/>
    <property type="evidence" value="ECO:0007669"/>
    <property type="project" value="UniProtKB-KW"/>
</dbReference>
<keyword evidence="4 10" id="KW-0732">Signal</keyword>
<evidence type="ECO:0000256" key="3">
    <source>
        <dbReference type="ARBA" id="ARBA00022723"/>
    </source>
</evidence>
<dbReference type="AlphaFoldDB" id="A0AA40E5G0"/>
<feature type="region of interest" description="Disordered" evidence="9">
    <location>
        <begin position="91"/>
        <end position="115"/>
    </location>
</feature>
<sequence length="115" mass="11577">MINVPVALLSLSAVATAAALTDVNSQSSPNPSSRQHARDVLKPLQKRENCGAGLGSCPAGQCCSQYGWCGVTSEHCGAGCQSGFGTCGGGGGGGNEETLSTPRPKFGSIPYGEYP</sequence>
<dbReference type="Pfam" id="PF00187">
    <property type="entry name" value="Chitin_bind_1"/>
    <property type="match status" value="1"/>
</dbReference>
<dbReference type="PANTHER" id="PTHR46471">
    <property type="entry name" value="CHITIN DEACETYLASE"/>
    <property type="match status" value="1"/>
</dbReference>
<keyword evidence="8" id="KW-1015">Disulfide bond</keyword>
<dbReference type="InterPro" id="IPR036861">
    <property type="entry name" value="Endochitinase-like_sf"/>
</dbReference>
<keyword evidence="6" id="KW-0119">Carbohydrate metabolism</keyword>
<evidence type="ECO:0000256" key="9">
    <source>
        <dbReference type="SAM" id="MobiDB-lite"/>
    </source>
</evidence>
<organism evidence="12 13">
    <name type="scientific">Apiosordaria backusii</name>
    <dbReference type="NCBI Taxonomy" id="314023"/>
    <lineage>
        <taxon>Eukaryota</taxon>
        <taxon>Fungi</taxon>
        <taxon>Dikarya</taxon>
        <taxon>Ascomycota</taxon>
        <taxon>Pezizomycotina</taxon>
        <taxon>Sordariomycetes</taxon>
        <taxon>Sordariomycetidae</taxon>
        <taxon>Sordariales</taxon>
        <taxon>Lasiosphaeriaceae</taxon>
        <taxon>Apiosordaria</taxon>
    </lineage>
</organism>
<keyword evidence="13" id="KW-1185">Reference proteome</keyword>
<feature type="signal peptide" evidence="10">
    <location>
        <begin position="1"/>
        <end position="19"/>
    </location>
</feature>
<dbReference type="GO" id="GO:0008061">
    <property type="term" value="F:chitin binding"/>
    <property type="evidence" value="ECO:0007669"/>
    <property type="project" value="UniProtKB-UniRule"/>
</dbReference>
<name>A0AA40E5G0_9PEZI</name>
<evidence type="ECO:0000256" key="5">
    <source>
        <dbReference type="ARBA" id="ARBA00022801"/>
    </source>
</evidence>
<dbReference type="SUPFAM" id="SSF57016">
    <property type="entry name" value="Plant lectins/antimicrobial peptides"/>
    <property type="match status" value="1"/>
</dbReference>
<keyword evidence="5" id="KW-0378">Hydrolase</keyword>
<comment type="caution">
    <text evidence="12">The sequence shown here is derived from an EMBL/GenBank/DDBJ whole genome shotgun (WGS) entry which is preliminary data.</text>
</comment>
<evidence type="ECO:0000313" key="12">
    <source>
        <dbReference type="EMBL" id="KAK0728914.1"/>
    </source>
</evidence>
<evidence type="ECO:0000256" key="4">
    <source>
        <dbReference type="ARBA" id="ARBA00022729"/>
    </source>
</evidence>
<evidence type="ECO:0000256" key="10">
    <source>
        <dbReference type="SAM" id="SignalP"/>
    </source>
</evidence>
<evidence type="ECO:0000256" key="8">
    <source>
        <dbReference type="PROSITE-ProRule" id="PRU00261"/>
    </source>
</evidence>
<reference evidence="12" key="1">
    <citation type="submission" date="2023-06" db="EMBL/GenBank/DDBJ databases">
        <title>Genome-scale phylogeny and comparative genomics of the fungal order Sordariales.</title>
        <authorList>
            <consortium name="Lawrence Berkeley National Laboratory"/>
            <person name="Hensen N."/>
            <person name="Bonometti L."/>
            <person name="Westerberg I."/>
            <person name="Brannstrom I.O."/>
            <person name="Guillou S."/>
            <person name="Cros-Aarteil S."/>
            <person name="Calhoun S."/>
            <person name="Haridas S."/>
            <person name="Kuo A."/>
            <person name="Mondo S."/>
            <person name="Pangilinan J."/>
            <person name="Riley R."/>
            <person name="Labutti K."/>
            <person name="Andreopoulos B."/>
            <person name="Lipzen A."/>
            <person name="Chen C."/>
            <person name="Yanf M."/>
            <person name="Daum C."/>
            <person name="Ng V."/>
            <person name="Clum A."/>
            <person name="Steindorff A."/>
            <person name="Ohm R."/>
            <person name="Martin F."/>
            <person name="Silar P."/>
            <person name="Natvig D."/>
            <person name="Lalanne C."/>
            <person name="Gautier V."/>
            <person name="Ament-Velasquez S.L."/>
            <person name="Kruys A."/>
            <person name="Hutchinson M.I."/>
            <person name="Powell A.J."/>
            <person name="Barry K."/>
            <person name="Miller A.N."/>
            <person name="Grigoriev I.V."/>
            <person name="Debuchy R."/>
            <person name="Gladieux P."/>
            <person name="Thoren M.H."/>
            <person name="Johannesson H."/>
        </authorList>
    </citation>
    <scope>NUCLEOTIDE SEQUENCE</scope>
    <source>
        <strain evidence="12">CBS 540.89</strain>
    </source>
</reference>
<feature type="disulfide bond" evidence="8">
    <location>
        <begin position="62"/>
        <end position="76"/>
    </location>
</feature>
<dbReference type="Gene3D" id="3.30.60.10">
    <property type="entry name" value="Endochitinase-like"/>
    <property type="match status" value="1"/>
</dbReference>
<dbReference type="PROSITE" id="PS50941">
    <property type="entry name" value="CHIT_BIND_I_2"/>
    <property type="match status" value="1"/>
</dbReference>
<keyword evidence="3" id="KW-0479">Metal-binding</keyword>
<feature type="chain" id="PRO_5041359749" description="Chitin-binding type-1 domain-containing protein" evidence="10">
    <location>
        <begin position="20"/>
        <end position="115"/>
    </location>
</feature>
<evidence type="ECO:0000256" key="6">
    <source>
        <dbReference type="ARBA" id="ARBA00023277"/>
    </source>
</evidence>
<dbReference type="EMBL" id="JAUKTV010000009">
    <property type="protein sequence ID" value="KAK0728914.1"/>
    <property type="molecule type" value="Genomic_DNA"/>
</dbReference>
<feature type="domain" description="Chitin-binding type-1" evidence="11">
    <location>
        <begin position="47"/>
        <end position="89"/>
    </location>
</feature>
<evidence type="ECO:0000256" key="2">
    <source>
        <dbReference type="ARBA" id="ARBA00022669"/>
    </source>
</evidence>
<evidence type="ECO:0000313" key="13">
    <source>
        <dbReference type="Proteomes" id="UP001172159"/>
    </source>
</evidence>
<dbReference type="InterPro" id="IPR001002">
    <property type="entry name" value="Chitin-bd_1"/>
</dbReference>
<evidence type="ECO:0000256" key="7">
    <source>
        <dbReference type="ARBA" id="ARBA00023285"/>
    </source>
</evidence>
<dbReference type="GO" id="GO:0016787">
    <property type="term" value="F:hydrolase activity"/>
    <property type="evidence" value="ECO:0007669"/>
    <property type="project" value="UniProtKB-KW"/>
</dbReference>
<protein>
    <recommendedName>
        <fullName evidence="11">Chitin-binding type-1 domain-containing protein</fullName>
    </recommendedName>
</protein>
<comment type="caution">
    <text evidence="8">Lacks conserved residue(s) required for the propagation of feature annotation.</text>
</comment>
<comment type="cofactor">
    <cofactor evidence="1">
        <name>Co(2+)</name>
        <dbReference type="ChEBI" id="CHEBI:48828"/>
    </cofactor>
</comment>
<dbReference type="Proteomes" id="UP001172159">
    <property type="component" value="Unassembled WGS sequence"/>
</dbReference>
<dbReference type="PRINTS" id="PR00451">
    <property type="entry name" value="CHITINBINDNG"/>
</dbReference>
<feature type="disulfide bond" evidence="8">
    <location>
        <begin position="57"/>
        <end position="69"/>
    </location>
</feature>
<proteinExistence type="predicted"/>
<keyword evidence="2 8" id="KW-0147">Chitin-binding</keyword>
<accession>A0AA40E5G0</accession>
<dbReference type="CDD" id="cd06921">
    <property type="entry name" value="ChtBD1_GH19_hevein"/>
    <property type="match status" value="1"/>
</dbReference>